<proteinExistence type="predicted"/>
<comment type="caution">
    <text evidence="1">The sequence shown here is derived from an EMBL/GenBank/DDBJ whole genome shotgun (WGS) entry which is preliminary data.</text>
</comment>
<accession>A0A179C8F0</accession>
<reference evidence="2" key="1">
    <citation type="submission" date="2016-03" db="EMBL/GenBank/DDBJ databases">
        <authorList>
            <person name="Johnson T.J."/>
            <person name="Youmans B."/>
            <person name="Case K."/>
            <person name="Noll S."/>
        </authorList>
    </citation>
    <scope>NUCLEOTIDE SEQUENCE [LARGE SCALE GENOMIC DNA]</scope>
    <source>
        <strain evidence="2">UMNLAv8</strain>
    </source>
</reference>
<dbReference type="EMBL" id="LVKI01000013">
    <property type="protein sequence ID" value="OAQ08311.1"/>
    <property type="molecule type" value="Genomic_DNA"/>
</dbReference>
<protein>
    <submittedName>
        <fullName evidence="1">Uncharacterized protein</fullName>
    </submittedName>
</protein>
<dbReference type="OrthoDB" id="2143962at2"/>
<name>A0A179C8F0_9LACO</name>
<sequence>MNSQLHDYVKKHYENGDYGNYHDGKYEHHYENNVRDVRDDYELGFRKGKADRFNHFRFFPLKLFKKLNQLFHGRLHEIVDYIEGYRTAFKM</sequence>
<gene>
    <name evidence="1" type="ORF">A3O14_04170</name>
</gene>
<evidence type="ECO:0000313" key="2">
    <source>
        <dbReference type="Proteomes" id="UP000078520"/>
    </source>
</evidence>
<organism evidence="1 2">
    <name type="scientific">Ligilactobacillus aviarius</name>
    <dbReference type="NCBI Taxonomy" id="1606"/>
    <lineage>
        <taxon>Bacteria</taxon>
        <taxon>Bacillati</taxon>
        <taxon>Bacillota</taxon>
        <taxon>Bacilli</taxon>
        <taxon>Lactobacillales</taxon>
        <taxon>Lactobacillaceae</taxon>
        <taxon>Ligilactobacillus</taxon>
    </lineage>
</organism>
<dbReference type="AlphaFoldDB" id="A0A179C8F0"/>
<evidence type="ECO:0000313" key="1">
    <source>
        <dbReference type="EMBL" id="OAQ08311.1"/>
    </source>
</evidence>
<dbReference type="RefSeq" id="WP_064208680.1">
    <property type="nucleotide sequence ID" value="NZ_LVKC01000031.1"/>
</dbReference>
<dbReference type="Proteomes" id="UP000078520">
    <property type="component" value="Unassembled WGS sequence"/>
</dbReference>